<dbReference type="InterPro" id="IPR052895">
    <property type="entry name" value="HetReg/Transcr_Mod"/>
</dbReference>
<feature type="region of interest" description="Disordered" evidence="1">
    <location>
        <begin position="581"/>
        <end position="609"/>
    </location>
</feature>
<dbReference type="Proteomes" id="UP000235786">
    <property type="component" value="Unassembled WGS sequence"/>
</dbReference>
<evidence type="ECO:0000259" key="2">
    <source>
        <dbReference type="Pfam" id="PF06985"/>
    </source>
</evidence>
<feature type="compositionally biased region" description="Basic and acidic residues" evidence="1">
    <location>
        <begin position="593"/>
        <end position="609"/>
    </location>
</feature>
<gene>
    <name evidence="3" type="ORF">L207DRAFT_382181</name>
</gene>
<dbReference type="InterPro" id="IPR010730">
    <property type="entry name" value="HET"/>
</dbReference>
<dbReference type="OrthoDB" id="2157530at2759"/>
<proteinExistence type="predicted"/>
<feature type="non-terminal residue" evidence="3">
    <location>
        <position position="627"/>
    </location>
</feature>
<keyword evidence="4" id="KW-1185">Reference proteome</keyword>
<evidence type="ECO:0000256" key="1">
    <source>
        <dbReference type="SAM" id="MobiDB-lite"/>
    </source>
</evidence>
<accession>A0A2J6S495</accession>
<dbReference type="Pfam" id="PF26639">
    <property type="entry name" value="Het-6_barrel"/>
    <property type="match status" value="1"/>
</dbReference>
<dbReference type="PANTHER" id="PTHR24148">
    <property type="entry name" value="ANKYRIN REPEAT DOMAIN-CONTAINING PROTEIN 39 HOMOLOG-RELATED"/>
    <property type="match status" value="1"/>
</dbReference>
<name>A0A2J6S495_HYAVF</name>
<protein>
    <recommendedName>
        <fullName evidence="2">Heterokaryon incompatibility domain-containing protein</fullName>
    </recommendedName>
</protein>
<evidence type="ECO:0000313" key="4">
    <source>
        <dbReference type="Proteomes" id="UP000235786"/>
    </source>
</evidence>
<reference evidence="3 4" key="1">
    <citation type="submission" date="2016-04" db="EMBL/GenBank/DDBJ databases">
        <title>A degradative enzymes factory behind the ericoid mycorrhizal symbiosis.</title>
        <authorList>
            <consortium name="DOE Joint Genome Institute"/>
            <person name="Martino E."/>
            <person name="Morin E."/>
            <person name="Grelet G."/>
            <person name="Kuo A."/>
            <person name="Kohler A."/>
            <person name="Daghino S."/>
            <person name="Barry K."/>
            <person name="Choi C."/>
            <person name="Cichocki N."/>
            <person name="Clum A."/>
            <person name="Copeland A."/>
            <person name="Hainaut M."/>
            <person name="Haridas S."/>
            <person name="Labutti K."/>
            <person name="Lindquist E."/>
            <person name="Lipzen A."/>
            <person name="Khouja H.-R."/>
            <person name="Murat C."/>
            <person name="Ohm R."/>
            <person name="Olson A."/>
            <person name="Spatafora J."/>
            <person name="Veneault-Fourrey C."/>
            <person name="Henrissat B."/>
            <person name="Grigoriev I."/>
            <person name="Martin F."/>
            <person name="Perotto S."/>
        </authorList>
    </citation>
    <scope>NUCLEOTIDE SEQUENCE [LARGE SCALE GENOMIC DNA]</scope>
    <source>
        <strain evidence="3 4">F</strain>
    </source>
</reference>
<feature type="domain" description="Heterokaryon incompatibility" evidence="2">
    <location>
        <begin position="42"/>
        <end position="194"/>
    </location>
</feature>
<organism evidence="3 4">
    <name type="scientific">Hyaloscypha variabilis (strain UAMH 11265 / GT02V1 / F)</name>
    <name type="common">Meliniomyces variabilis</name>
    <dbReference type="NCBI Taxonomy" id="1149755"/>
    <lineage>
        <taxon>Eukaryota</taxon>
        <taxon>Fungi</taxon>
        <taxon>Dikarya</taxon>
        <taxon>Ascomycota</taxon>
        <taxon>Pezizomycotina</taxon>
        <taxon>Leotiomycetes</taxon>
        <taxon>Helotiales</taxon>
        <taxon>Hyaloscyphaceae</taxon>
        <taxon>Hyaloscypha</taxon>
        <taxon>Hyaloscypha variabilis</taxon>
    </lineage>
</organism>
<dbReference type="PANTHER" id="PTHR24148:SF64">
    <property type="entry name" value="HETEROKARYON INCOMPATIBILITY DOMAIN-CONTAINING PROTEIN"/>
    <property type="match status" value="1"/>
</dbReference>
<dbReference type="Pfam" id="PF06985">
    <property type="entry name" value="HET"/>
    <property type="match status" value="1"/>
</dbReference>
<evidence type="ECO:0000313" key="3">
    <source>
        <dbReference type="EMBL" id="PMD45594.1"/>
    </source>
</evidence>
<dbReference type="EMBL" id="KZ613940">
    <property type="protein sequence ID" value="PMD45594.1"/>
    <property type="molecule type" value="Genomic_DNA"/>
</dbReference>
<feature type="non-terminal residue" evidence="3">
    <location>
        <position position="1"/>
    </location>
</feature>
<dbReference type="STRING" id="1149755.A0A2J6S495"/>
<dbReference type="AlphaFoldDB" id="A0A2J6S495"/>
<sequence length="627" mass="71487">YQYLPLRDPTHIRLLTLCPGSFDDLIRTTLSIIDLKAGPRPYEALAYAWGDQHYTRQIFVDGRSHPITQSLYEALNYLRYVDKERVIWVDSVCINMADVEERSHQVIMMRDIYLSSASVLVWLGVQSDDSALAFENLEKNNFERLFTRLTSTGARAIPNLAEANWEVNIEHDALQAINNILQRPLFYRIWIWQEIQWASDESILTVGPSSIGLEQFRSALQLLVRDRVYDRSDIAGLRQRLVNVLAMVERVSDKSLRSLIHRTRHLNCTDPRDRIYALLGITDTPLSSPPDYSKTVLQVYMEATLQQIFELHDMTILSSCEMSNNTDWPTWVPDWSTGSEYLEHFTGLNAAGDTYPEVRRIDLNALEACGVFVDQIKNVFPLYSSHTITTLETLTTTRELLQQHGKKGTYIRGEPSLDVLCRTLCGNRVSKRYSPPREDFLDHSMISDVAKLFVENWETARSWYFNPLVNEFRTMAAGRSLFMTATGYLGLGPQEIQPGDTVCVLLGCNTPMILRPSDDVRGAFEVIGAAYVDGFSDGQAILGPLPQGTSLVYKYDETRKRCLVAYFDVYSGLTTTADPRLEHLPPEWSFDPKLQEDSKAKATSRDPRLTPEALRKRGVKLQDFRLV</sequence>